<accession>A0ACA9R6P1</accession>
<dbReference type="Proteomes" id="UP000789920">
    <property type="component" value="Unassembled WGS sequence"/>
</dbReference>
<sequence>MSARPNHNVQNRKVRSDYSYLCGLKYRHLIPPPIDLPMDLSWKPDLNRITNINRTSRTFQTKRLSLLSDTDLGMTYDLSVVPSAFNVDDN</sequence>
<dbReference type="EMBL" id="CAJVQC010044423">
    <property type="protein sequence ID" value="CAG8779508.1"/>
    <property type="molecule type" value="Genomic_DNA"/>
</dbReference>
<reference evidence="1" key="1">
    <citation type="submission" date="2021-06" db="EMBL/GenBank/DDBJ databases">
        <authorList>
            <person name="Kallberg Y."/>
            <person name="Tangrot J."/>
            <person name="Rosling A."/>
        </authorList>
    </citation>
    <scope>NUCLEOTIDE SEQUENCE</scope>
    <source>
        <strain evidence="1">MA461A</strain>
    </source>
</reference>
<name>A0ACA9R6P1_9GLOM</name>
<evidence type="ECO:0000313" key="2">
    <source>
        <dbReference type="Proteomes" id="UP000789920"/>
    </source>
</evidence>
<protein>
    <submittedName>
        <fullName evidence="1">3775_t:CDS:1</fullName>
    </submittedName>
</protein>
<keyword evidence="2" id="KW-1185">Reference proteome</keyword>
<organism evidence="1 2">
    <name type="scientific">Racocetra persica</name>
    <dbReference type="NCBI Taxonomy" id="160502"/>
    <lineage>
        <taxon>Eukaryota</taxon>
        <taxon>Fungi</taxon>
        <taxon>Fungi incertae sedis</taxon>
        <taxon>Mucoromycota</taxon>
        <taxon>Glomeromycotina</taxon>
        <taxon>Glomeromycetes</taxon>
        <taxon>Diversisporales</taxon>
        <taxon>Gigasporaceae</taxon>
        <taxon>Racocetra</taxon>
    </lineage>
</organism>
<feature type="non-terminal residue" evidence="1">
    <location>
        <position position="90"/>
    </location>
</feature>
<evidence type="ECO:0000313" key="1">
    <source>
        <dbReference type="EMBL" id="CAG8779508.1"/>
    </source>
</evidence>
<gene>
    <name evidence="1" type="ORF">RPERSI_LOCUS17364</name>
</gene>
<comment type="caution">
    <text evidence="1">The sequence shown here is derived from an EMBL/GenBank/DDBJ whole genome shotgun (WGS) entry which is preliminary data.</text>
</comment>
<proteinExistence type="predicted"/>